<dbReference type="AlphaFoldDB" id="A0A3M7KRD7"/>
<organism evidence="2 3">
    <name type="scientific">Auxenochlorella protothecoides</name>
    <name type="common">Green microalga</name>
    <name type="synonym">Chlorella protothecoides</name>
    <dbReference type="NCBI Taxonomy" id="3075"/>
    <lineage>
        <taxon>Eukaryota</taxon>
        <taxon>Viridiplantae</taxon>
        <taxon>Chlorophyta</taxon>
        <taxon>core chlorophytes</taxon>
        <taxon>Trebouxiophyceae</taxon>
        <taxon>Chlorellales</taxon>
        <taxon>Chlorellaceae</taxon>
        <taxon>Auxenochlorella</taxon>
    </lineage>
</organism>
<sequence length="95" mass="9456">GSAHRPSNQLGSHGRGGGWPPVWGEGRSQEDHLCPAPCPCLLQQGHRAAATAPRGGVAASLCQCGLANNAAGSWPPAHAGVRPGAAPSRIGPLLG</sequence>
<evidence type="ECO:0000313" key="2">
    <source>
        <dbReference type="EMBL" id="RMZ53078.1"/>
    </source>
</evidence>
<gene>
    <name evidence="2" type="ORF">APUTEX25_001197</name>
</gene>
<protein>
    <submittedName>
        <fullName evidence="2">Uncharacterized protein</fullName>
    </submittedName>
</protein>
<feature type="non-terminal residue" evidence="2">
    <location>
        <position position="95"/>
    </location>
</feature>
<proteinExistence type="predicted"/>
<reference evidence="3" key="1">
    <citation type="journal article" date="2018" name="Algal Res.">
        <title>Characterization of plant carbon substrate utilization by Auxenochlorella protothecoides.</title>
        <authorList>
            <person name="Vogler B.W."/>
            <person name="Starkenburg S.R."/>
            <person name="Sudasinghe N."/>
            <person name="Schambach J.Y."/>
            <person name="Rollin J.A."/>
            <person name="Pattathil S."/>
            <person name="Barry A.N."/>
        </authorList>
    </citation>
    <scope>NUCLEOTIDE SEQUENCE [LARGE SCALE GENOMIC DNA]</scope>
    <source>
        <strain evidence="3">UTEX 25</strain>
    </source>
</reference>
<dbReference type="EMBL" id="QOKY01000202">
    <property type="protein sequence ID" value="RMZ53078.1"/>
    <property type="molecule type" value="Genomic_DNA"/>
</dbReference>
<name>A0A3M7KRD7_AUXPR</name>
<dbReference type="Proteomes" id="UP000279271">
    <property type="component" value="Unassembled WGS sequence"/>
</dbReference>
<feature type="compositionally biased region" description="Polar residues" evidence="1">
    <location>
        <begin position="1"/>
        <end position="11"/>
    </location>
</feature>
<evidence type="ECO:0000256" key="1">
    <source>
        <dbReference type="SAM" id="MobiDB-lite"/>
    </source>
</evidence>
<accession>A0A3M7KRD7</accession>
<comment type="caution">
    <text evidence="2">The sequence shown here is derived from an EMBL/GenBank/DDBJ whole genome shotgun (WGS) entry which is preliminary data.</text>
</comment>
<feature type="region of interest" description="Disordered" evidence="1">
    <location>
        <begin position="1"/>
        <end position="30"/>
    </location>
</feature>
<feature type="region of interest" description="Disordered" evidence="1">
    <location>
        <begin position="76"/>
        <end position="95"/>
    </location>
</feature>
<feature type="non-terminal residue" evidence="2">
    <location>
        <position position="1"/>
    </location>
</feature>
<evidence type="ECO:0000313" key="3">
    <source>
        <dbReference type="Proteomes" id="UP000279271"/>
    </source>
</evidence>